<evidence type="ECO:0000256" key="1">
    <source>
        <dbReference type="ARBA" id="ARBA00022737"/>
    </source>
</evidence>
<dbReference type="Gene3D" id="1.25.40.10">
    <property type="entry name" value="Tetratricopeptide repeat domain"/>
    <property type="match status" value="2"/>
</dbReference>
<dbReference type="EMBL" id="JAJJMN010000001">
    <property type="protein sequence ID" value="MCC9016796.1"/>
    <property type="molecule type" value="Genomic_DNA"/>
</dbReference>
<evidence type="ECO:0008006" key="8">
    <source>
        <dbReference type="Google" id="ProtNLM"/>
    </source>
</evidence>
<feature type="coiled-coil region" evidence="4">
    <location>
        <begin position="290"/>
        <end position="317"/>
    </location>
</feature>
<comment type="caution">
    <text evidence="6">The sequence shown here is derived from an EMBL/GenBank/DDBJ whole genome shotgun (WGS) entry which is preliminary data.</text>
</comment>
<organism evidence="6 7">
    <name type="scientific">Flavobacterium lipolyticum</name>
    <dbReference type="NCBI Taxonomy" id="2893754"/>
    <lineage>
        <taxon>Bacteria</taxon>
        <taxon>Pseudomonadati</taxon>
        <taxon>Bacteroidota</taxon>
        <taxon>Flavobacteriia</taxon>
        <taxon>Flavobacteriales</taxon>
        <taxon>Flavobacteriaceae</taxon>
        <taxon>Flavobacterium</taxon>
    </lineage>
</organism>
<dbReference type="RefSeq" id="WP_229998645.1">
    <property type="nucleotide sequence ID" value="NZ_JAJJMN010000001.1"/>
</dbReference>
<keyword evidence="5" id="KW-0472">Membrane</keyword>
<dbReference type="SMART" id="SM00028">
    <property type="entry name" value="TPR"/>
    <property type="match status" value="4"/>
</dbReference>
<evidence type="ECO:0000313" key="7">
    <source>
        <dbReference type="Proteomes" id="UP001430700"/>
    </source>
</evidence>
<dbReference type="InterPro" id="IPR011990">
    <property type="entry name" value="TPR-like_helical_dom_sf"/>
</dbReference>
<reference evidence="6" key="1">
    <citation type="submission" date="2021-11" db="EMBL/GenBank/DDBJ databases">
        <title>Description of novel Flavobacterium species.</title>
        <authorList>
            <person name="Saticioglu I.B."/>
            <person name="Ay H."/>
            <person name="Altun S."/>
            <person name="Duman M."/>
        </authorList>
    </citation>
    <scope>NUCLEOTIDE SEQUENCE</scope>
    <source>
        <strain evidence="6">F-126</strain>
    </source>
</reference>
<keyword evidence="1" id="KW-0677">Repeat</keyword>
<dbReference type="InterPro" id="IPR019734">
    <property type="entry name" value="TPR_rpt"/>
</dbReference>
<gene>
    <name evidence="6" type="ORF">LNQ34_03295</name>
</gene>
<keyword evidence="7" id="KW-1185">Reference proteome</keyword>
<evidence type="ECO:0000256" key="2">
    <source>
        <dbReference type="ARBA" id="ARBA00022803"/>
    </source>
</evidence>
<evidence type="ECO:0000313" key="6">
    <source>
        <dbReference type="EMBL" id="MCC9016796.1"/>
    </source>
</evidence>
<keyword evidence="2 3" id="KW-0802">TPR repeat</keyword>
<keyword evidence="5" id="KW-1133">Transmembrane helix</keyword>
<proteinExistence type="predicted"/>
<evidence type="ECO:0000256" key="3">
    <source>
        <dbReference type="PROSITE-ProRule" id="PRU00339"/>
    </source>
</evidence>
<protein>
    <recommendedName>
        <fullName evidence="8">Tetratricopeptide repeat protein</fullName>
    </recommendedName>
</protein>
<keyword evidence="4" id="KW-0175">Coiled coil</keyword>
<dbReference type="PANTHER" id="PTHR45641:SF19">
    <property type="entry name" value="NEPHROCYSTIN-3"/>
    <property type="match status" value="1"/>
</dbReference>
<dbReference type="PROSITE" id="PS50005">
    <property type="entry name" value="TPR"/>
    <property type="match status" value="1"/>
</dbReference>
<accession>A0ABS8LW49</accession>
<dbReference type="SUPFAM" id="SSF48452">
    <property type="entry name" value="TPR-like"/>
    <property type="match status" value="1"/>
</dbReference>
<feature type="transmembrane region" description="Helical" evidence="5">
    <location>
        <begin position="319"/>
        <end position="339"/>
    </location>
</feature>
<feature type="repeat" description="TPR" evidence="3">
    <location>
        <begin position="78"/>
        <end position="111"/>
    </location>
</feature>
<evidence type="ECO:0000256" key="4">
    <source>
        <dbReference type="SAM" id="Coils"/>
    </source>
</evidence>
<evidence type="ECO:0000256" key="5">
    <source>
        <dbReference type="SAM" id="Phobius"/>
    </source>
</evidence>
<keyword evidence="5" id="KW-0812">Transmembrane</keyword>
<dbReference type="PANTHER" id="PTHR45641">
    <property type="entry name" value="TETRATRICOPEPTIDE REPEAT PROTEIN (AFU_ORTHOLOGUE AFUA_6G03870)"/>
    <property type="match status" value="1"/>
</dbReference>
<dbReference type="Pfam" id="PF13181">
    <property type="entry name" value="TPR_8"/>
    <property type="match status" value="1"/>
</dbReference>
<name>A0ABS8LW49_9FLAO</name>
<dbReference type="Proteomes" id="UP001430700">
    <property type="component" value="Unassembled WGS sequence"/>
</dbReference>
<sequence>MTVIADRQYEEDKLDSAFHNYNKIILLADIKNNTVDYADALIAMGYIHHSQGDYINSEAVTTKILPLLPHLKKTRFAWNTYNILGLNYLATKDYDNALLYLKKALALKTNPWRQLETLSNIGLIYIEQHHYKKATDLYLKITTQGYYADKKKQHTLDAYDYTEYATMIDNLGNCLFKLRNPRALVYFNEALEIRLKVKADEALPFSFNHLSEYYLSKKTALSNQYATMGYKAACKINAFGTKKKSLKLLIATSTAKDLKKYSNAYIKLIDSMSVAQKKTKNQFSVIKYNLNQSKEENLQLKIQKAAHELQLEKQKNRSIISYVIIFVITMLCMLTFMHLRSKNRKEKNMQFSKVKYEYQKSLVTN</sequence>